<dbReference type="GO" id="GO:0046983">
    <property type="term" value="F:protein dimerization activity"/>
    <property type="evidence" value="ECO:0007669"/>
    <property type="project" value="InterPro"/>
</dbReference>
<evidence type="ECO:0008006" key="3">
    <source>
        <dbReference type="Google" id="ProtNLM"/>
    </source>
</evidence>
<dbReference type="EMBL" id="MDER01000075">
    <property type="protein sequence ID" value="ODP26819.1"/>
    <property type="molecule type" value="Genomic_DNA"/>
</dbReference>
<dbReference type="Proteomes" id="UP000094578">
    <property type="component" value="Unassembled WGS sequence"/>
</dbReference>
<dbReference type="RefSeq" id="WP_069329262.1">
    <property type="nucleotide sequence ID" value="NZ_MDER01000075.1"/>
</dbReference>
<keyword evidence="2" id="KW-1185">Reference proteome</keyword>
<dbReference type="SUPFAM" id="SSF140500">
    <property type="entry name" value="BAS1536-like"/>
    <property type="match status" value="1"/>
</dbReference>
<organism evidence="1 2">
    <name type="scientific">Paenibacillus nuruki</name>
    <dbReference type="NCBI Taxonomy" id="1886670"/>
    <lineage>
        <taxon>Bacteria</taxon>
        <taxon>Bacillati</taxon>
        <taxon>Bacillota</taxon>
        <taxon>Bacilli</taxon>
        <taxon>Bacillales</taxon>
        <taxon>Paenibacillaceae</taxon>
        <taxon>Paenibacillus</taxon>
    </lineage>
</organism>
<protein>
    <recommendedName>
        <fullName evidence="3">Spo0E like sporulation regulatory protein</fullName>
    </recommendedName>
</protein>
<dbReference type="Gene3D" id="4.10.280.10">
    <property type="entry name" value="Helix-loop-helix DNA-binding domain"/>
    <property type="match status" value="1"/>
</dbReference>
<evidence type="ECO:0000313" key="2">
    <source>
        <dbReference type="Proteomes" id="UP000094578"/>
    </source>
</evidence>
<accession>A0A1E3KZ52</accession>
<proteinExistence type="predicted"/>
<sequence length="60" mass="7350">MNLHQCLQKIEQQRQEMHQLAEMYGFSDNRVLDKSQQLDETLNEYNQYATLYKRTHMNML</sequence>
<dbReference type="Pfam" id="PF09388">
    <property type="entry name" value="SpoOE-like"/>
    <property type="match status" value="1"/>
</dbReference>
<dbReference type="AlphaFoldDB" id="A0A1E3KZ52"/>
<comment type="caution">
    <text evidence="1">The sequence shown here is derived from an EMBL/GenBank/DDBJ whole genome shotgun (WGS) entry which is preliminary data.</text>
</comment>
<dbReference type="InterPro" id="IPR037208">
    <property type="entry name" value="Spo0E-like_sf"/>
</dbReference>
<dbReference type="InterPro" id="IPR036638">
    <property type="entry name" value="HLH_DNA-bd_sf"/>
</dbReference>
<dbReference type="InterPro" id="IPR018540">
    <property type="entry name" value="Spo0E-like"/>
</dbReference>
<name>A0A1E3KZ52_9BACL</name>
<dbReference type="GO" id="GO:0043937">
    <property type="term" value="P:regulation of sporulation"/>
    <property type="evidence" value="ECO:0007669"/>
    <property type="project" value="InterPro"/>
</dbReference>
<reference evidence="1 2" key="1">
    <citation type="submission" date="2016-08" db="EMBL/GenBank/DDBJ databases">
        <title>Genome sequencing of Paenibacillus sp. TI45-13ar, isolated from Korean traditional nuruk.</title>
        <authorList>
            <person name="Kim S.-J."/>
        </authorList>
    </citation>
    <scope>NUCLEOTIDE SEQUENCE [LARGE SCALE GENOMIC DNA]</scope>
    <source>
        <strain evidence="1 2">TI45-13ar</strain>
    </source>
</reference>
<gene>
    <name evidence="1" type="ORF">PTI45_03921</name>
</gene>
<evidence type="ECO:0000313" key="1">
    <source>
        <dbReference type="EMBL" id="ODP26819.1"/>
    </source>
</evidence>